<dbReference type="AlphaFoldDB" id="A0A9N8DGV7"/>
<keyword evidence="2" id="KW-1185">Reference proteome</keyword>
<proteinExistence type="predicted"/>
<dbReference type="EMBL" id="CAICTM010000138">
    <property type="protein sequence ID" value="CAB9502522.1"/>
    <property type="molecule type" value="Genomic_DNA"/>
</dbReference>
<sequence>MATKEKTLGSGNVGALFKDDSKRRAIMDYIVKCKDLRQIVLSSITKNEFIAEITRRENEGTSQYKIEGCIHYIRFIIRTEGLYAIQINRLLADCRIALGIGPLEGDDDDEFDDGVVPHLRTG</sequence>
<accession>A0A9N8DGV7</accession>
<comment type="caution">
    <text evidence="1">The sequence shown here is derived from an EMBL/GenBank/DDBJ whole genome shotgun (WGS) entry which is preliminary data.</text>
</comment>
<evidence type="ECO:0000313" key="1">
    <source>
        <dbReference type="EMBL" id="CAB9502522.1"/>
    </source>
</evidence>
<evidence type="ECO:0000313" key="2">
    <source>
        <dbReference type="Proteomes" id="UP001153069"/>
    </source>
</evidence>
<name>A0A9N8DGV7_9STRA</name>
<gene>
    <name evidence="1" type="ORF">SEMRO_139_G064970.1</name>
</gene>
<reference evidence="1" key="1">
    <citation type="submission" date="2020-06" db="EMBL/GenBank/DDBJ databases">
        <authorList>
            <consortium name="Plant Systems Biology data submission"/>
        </authorList>
    </citation>
    <scope>NUCLEOTIDE SEQUENCE</scope>
    <source>
        <strain evidence="1">D6</strain>
    </source>
</reference>
<dbReference type="Proteomes" id="UP001153069">
    <property type="component" value="Unassembled WGS sequence"/>
</dbReference>
<protein>
    <submittedName>
        <fullName evidence="1">Uncharacterized protein</fullName>
    </submittedName>
</protein>
<organism evidence="1 2">
    <name type="scientific">Seminavis robusta</name>
    <dbReference type="NCBI Taxonomy" id="568900"/>
    <lineage>
        <taxon>Eukaryota</taxon>
        <taxon>Sar</taxon>
        <taxon>Stramenopiles</taxon>
        <taxon>Ochrophyta</taxon>
        <taxon>Bacillariophyta</taxon>
        <taxon>Bacillariophyceae</taxon>
        <taxon>Bacillariophycidae</taxon>
        <taxon>Naviculales</taxon>
        <taxon>Naviculaceae</taxon>
        <taxon>Seminavis</taxon>
    </lineage>
</organism>